<organism evidence="2 3">
    <name type="scientific">Macrolepiota fuliginosa MF-IS2</name>
    <dbReference type="NCBI Taxonomy" id="1400762"/>
    <lineage>
        <taxon>Eukaryota</taxon>
        <taxon>Fungi</taxon>
        <taxon>Dikarya</taxon>
        <taxon>Basidiomycota</taxon>
        <taxon>Agaricomycotina</taxon>
        <taxon>Agaricomycetes</taxon>
        <taxon>Agaricomycetidae</taxon>
        <taxon>Agaricales</taxon>
        <taxon>Agaricineae</taxon>
        <taxon>Agaricaceae</taxon>
        <taxon>Macrolepiota</taxon>
    </lineage>
</organism>
<evidence type="ECO:0000256" key="1">
    <source>
        <dbReference type="SAM" id="MobiDB-lite"/>
    </source>
</evidence>
<reference evidence="2" key="1">
    <citation type="submission" date="2020-11" db="EMBL/GenBank/DDBJ databases">
        <authorList>
            <consortium name="DOE Joint Genome Institute"/>
            <person name="Ahrendt S."/>
            <person name="Riley R."/>
            <person name="Andreopoulos W."/>
            <person name="Labutti K."/>
            <person name="Pangilinan J."/>
            <person name="Ruiz-Duenas F.J."/>
            <person name="Barrasa J.M."/>
            <person name="Sanchez-Garcia M."/>
            <person name="Camarero S."/>
            <person name="Miyauchi S."/>
            <person name="Serrano A."/>
            <person name="Linde D."/>
            <person name="Babiker R."/>
            <person name="Drula E."/>
            <person name="Ayuso-Fernandez I."/>
            <person name="Pacheco R."/>
            <person name="Padilla G."/>
            <person name="Ferreira P."/>
            <person name="Barriuso J."/>
            <person name="Kellner H."/>
            <person name="Castanera R."/>
            <person name="Alfaro M."/>
            <person name="Ramirez L."/>
            <person name="Pisabarro A.G."/>
            <person name="Kuo A."/>
            <person name="Tritt A."/>
            <person name="Lipzen A."/>
            <person name="He G."/>
            <person name="Yan M."/>
            <person name="Ng V."/>
            <person name="Cullen D."/>
            <person name="Martin F."/>
            <person name="Rosso M.-N."/>
            <person name="Henrissat B."/>
            <person name="Hibbett D."/>
            <person name="Martinez A.T."/>
            <person name="Grigoriev I.V."/>
        </authorList>
    </citation>
    <scope>NUCLEOTIDE SEQUENCE</scope>
    <source>
        <strain evidence="2">MF-IS2</strain>
    </source>
</reference>
<protein>
    <submittedName>
        <fullName evidence="2">Uncharacterized protein</fullName>
    </submittedName>
</protein>
<name>A0A9P5XPF6_9AGAR</name>
<evidence type="ECO:0000313" key="3">
    <source>
        <dbReference type="Proteomes" id="UP000807342"/>
    </source>
</evidence>
<dbReference type="EMBL" id="MU151055">
    <property type="protein sequence ID" value="KAF9454319.1"/>
    <property type="molecule type" value="Genomic_DNA"/>
</dbReference>
<proteinExistence type="predicted"/>
<keyword evidence="3" id="KW-1185">Reference proteome</keyword>
<dbReference type="Proteomes" id="UP000807342">
    <property type="component" value="Unassembled WGS sequence"/>
</dbReference>
<evidence type="ECO:0000313" key="2">
    <source>
        <dbReference type="EMBL" id="KAF9454319.1"/>
    </source>
</evidence>
<accession>A0A9P5XPF6</accession>
<comment type="caution">
    <text evidence="2">The sequence shown here is derived from an EMBL/GenBank/DDBJ whole genome shotgun (WGS) entry which is preliminary data.</text>
</comment>
<feature type="region of interest" description="Disordered" evidence="1">
    <location>
        <begin position="1"/>
        <end position="21"/>
    </location>
</feature>
<sequence length="88" mass="9990">MPNVLPTRLPNLKQDKDKASPLSSSMDKFLYFPPLFPFISLALHSTTMFTLISPFLPDAPLFPHLSPHPIPKSHHRYHLPSPFDNGNE</sequence>
<dbReference type="AlphaFoldDB" id="A0A9P5XPF6"/>
<gene>
    <name evidence="2" type="ORF">P691DRAFT_809874</name>
</gene>